<dbReference type="OrthoDB" id="3801136at2759"/>
<feature type="compositionally biased region" description="Polar residues" evidence="1">
    <location>
        <begin position="1"/>
        <end position="10"/>
    </location>
</feature>
<feature type="region of interest" description="Disordered" evidence="1">
    <location>
        <begin position="1"/>
        <end position="37"/>
    </location>
</feature>
<dbReference type="Proteomes" id="UP000799764">
    <property type="component" value="Unassembled WGS sequence"/>
</dbReference>
<dbReference type="AlphaFoldDB" id="A0A9P4PS78"/>
<evidence type="ECO:0000313" key="3">
    <source>
        <dbReference type="Proteomes" id="UP000799764"/>
    </source>
</evidence>
<evidence type="ECO:0000256" key="1">
    <source>
        <dbReference type="SAM" id="MobiDB-lite"/>
    </source>
</evidence>
<evidence type="ECO:0000313" key="2">
    <source>
        <dbReference type="EMBL" id="KAF2448278.1"/>
    </source>
</evidence>
<reference evidence="2" key="1">
    <citation type="journal article" date="2020" name="Stud. Mycol.">
        <title>101 Dothideomycetes genomes: a test case for predicting lifestyles and emergence of pathogens.</title>
        <authorList>
            <person name="Haridas S."/>
            <person name="Albert R."/>
            <person name="Binder M."/>
            <person name="Bloem J."/>
            <person name="Labutti K."/>
            <person name="Salamov A."/>
            <person name="Andreopoulos B."/>
            <person name="Baker S."/>
            <person name="Barry K."/>
            <person name="Bills G."/>
            <person name="Bluhm B."/>
            <person name="Cannon C."/>
            <person name="Castanera R."/>
            <person name="Culley D."/>
            <person name="Daum C."/>
            <person name="Ezra D."/>
            <person name="Gonzalez J."/>
            <person name="Henrissat B."/>
            <person name="Kuo A."/>
            <person name="Liang C."/>
            <person name="Lipzen A."/>
            <person name="Lutzoni F."/>
            <person name="Magnuson J."/>
            <person name="Mondo S."/>
            <person name="Nolan M."/>
            <person name="Ohm R."/>
            <person name="Pangilinan J."/>
            <person name="Park H.-J."/>
            <person name="Ramirez L."/>
            <person name="Alfaro M."/>
            <person name="Sun H."/>
            <person name="Tritt A."/>
            <person name="Yoshinaga Y."/>
            <person name="Zwiers L.-H."/>
            <person name="Turgeon B."/>
            <person name="Goodwin S."/>
            <person name="Spatafora J."/>
            <person name="Crous P."/>
            <person name="Grigoriev I."/>
        </authorList>
    </citation>
    <scope>NUCLEOTIDE SEQUENCE</scope>
    <source>
        <strain evidence="2">CBS 690.94</strain>
    </source>
</reference>
<accession>A0A9P4PS78</accession>
<gene>
    <name evidence="2" type="ORF">P171DRAFT_209872</name>
</gene>
<name>A0A9P4PS78_9PLEO</name>
<keyword evidence="3" id="KW-1185">Reference proteome</keyword>
<sequence length="250" mass="27944">MSHLATSSASPCERNANRKRKDSGAAGSDHSQRRVRTKISTNGDVIRVLCPFFIKSPHEPCKAHSCRMTGFSEVAKIRDHLKDVHNLSKDILDKLNFKSGRFRSLKTLEEKWKLAFIILFPEVPKDEIPSPLRHEIQAPFGIDHNNISEKCSAAPFNNTEFITRDGGIGHDLLDVFAARIQNWVFDRLSVEAKVPIEIKLDIISDFPLALRRIIAGIADPDMPSGCKSTPDKVTSNSLQDLDLDFNLSAT</sequence>
<proteinExistence type="predicted"/>
<protein>
    <submittedName>
        <fullName evidence="2">Uncharacterized protein</fullName>
    </submittedName>
</protein>
<organism evidence="2 3">
    <name type="scientific">Karstenula rhodostoma CBS 690.94</name>
    <dbReference type="NCBI Taxonomy" id="1392251"/>
    <lineage>
        <taxon>Eukaryota</taxon>
        <taxon>Fungi</taxon>
        <taxon>Dikarya</taxon>
        <taxon>Ascomycota</taxon>
        <taxon>Pezizomycotina</taxon>
        <taxon>Dothideomycetes</taxon>
        <taxon>Pleosporomycetidae</taxon>
        <taxon>Pleosporales</taxon>
        <taxon>Massarineae</taxon>
        <taxon>Didymosphaeriaceae</taxon>
        <taxon>Karstenula</taxon>
    </lineage>
</organism>
<comment type="caution">
    <text evidence="2">The sequence shown here is derived from an EMBL/GenBank/DDBJ whole genome shotgun (WGS) entry which is preliminary data.</text>
</comment>
<dbReference type="EMBL" id="MU001495">
    <property type="protein sequence ID" value="KAF2448278.1"/>
    <property type="molecule type" value="Genomic_DNA"/>
</dbReference>